<sequence length="93" mass="10430">MNDSKTVTASHTHLHELEPRSFGQDTLAAEKLEDMRVKRMLARRLAEKARNYERAAAKLEIRGDGDAAEVLHRAADRLRHITAKPAEELKASG</sequence>
<dbReference type="EMBL" id="UOEH01000120">
    <property type="protein sequence ID" value="VAV93640.1"/>
    <property type="molecule type" value="Genomic_DNA"/>
</dbReference>
<feature type="compositionally biased region" description="Polar residues" evidence="1">
    <location>
        <begin position="1"/>
        <end position="11"/>
    </location>
</feature>
<accession>A0A3B0RKH4</accession>
<evidence type="ECO:0000256" key="1">
    <source>
        <dbReference type="SAM" id="MobiDB-lite"/>
    </source>
</evidence>
<name>A0A3B0RKH4_9ZZZZ</name>
<gene>
    <name evidence="2" type="ORF">MNBD_ALPHA05-363</name>
</gene>
<feature type="region of interest" description="Disordered" evidence="1">
    <location>
        <begin position="1"/>
        <end position="23"/>
    </location>
</feature>
<proteinExistence type="predicted"/>
<reference evidence="2" key="1">
    <citation type="submission" date="2018-06" db="EMBL/GenBank/DDBJ databases">
        <authorList>
            <person name="Zhirakovskaya E."/>
        </authorList>
    </citation>
    <scope>NUCLEOTIDE SEQUENCE</scope>
</reference>
<organism evidence="2">
    <name type="scientific">hydrothermal vent metagenome</name>
    <dbReference type="NCBI Taxonomy" id="652676"/>
    <lineage>
        <taxon>unclassified sequences</taxon>
        <taxon>metagenomes</taxon>
        <taxon>ecological metagenomes</taxon>
    </lineage>
</organism>
<evidence type="ECO:0000313" key="2">
    <source>
        <dbReference type="EMBL" id="VAV93640.1"/>
    </source>
</evidence>
<dbReference type="AlphaFoldDB" id="A0A3B0RKH4"/>
<protein>
    <submittedName>
        <fullName evidence="2">Uncharacterized protein</fullName>
    </submittedName>
</protein>